<dbReference type="PANTHER" id="PTHR33861">
    <property type="entry name" value="PROTEIN CBG18333"/>
    <property type="match status" value="1"/>
</dbReference>
<gene>
    <name evidence="3" type="ORF">BPAG_LOCUS8113</name>
</gene>
<accession>A0A0N4TIS7</accession>
<feature type="compositionally biased region" description="Polar residues" evidence="2">
    <location>
        <begin position="219"/>
        <end position="229"/>
    </location>
</feature>
<sequence length="680" mass="75501">MGHAPLCTTLYHNIPYSYHTIIPLVAAAAAESTRQEIVAIVSQLIMCDEHKETRRSDNPLPLPAHLRTCAELKAQKVPVLSSKLKRSLGGTSVQQLFVKTSVMAVGCFNQPSMLPGEDKISLWSTGSSPSSPNSSSLFHSCWSPIPNATESLPSPWHSVYNWISGTGQASLTRIYFPSEIGYRILLRTLLTRTLSDPCPIPYTDGASSGRTESLHSESDLQTSPIQSQKSSTRFYYGNIWRKSTEEPSRTTETIPTFSCRPQPTSSSSFLLEQSVPQTVSCTPPPPQPYPTGGMVPSSAQTAAFFSGEKEYDLVQALLKLNIESCIGSRSGIGTLNQNPPNITALHTRSQNVKPEKESLPVRAPAKFPAICDVGTNQRAQNTLPLELQSSQLHSLHQQQLDLLNCWSSTTPIQKVSAVMPRPVVGQNAVMKTGSSVIDDGELSPVVAELLRQQALYEQLCGVYLCGQLPLPPVFKFYTPPLRPYHCGSTSALELHLRLEECTEQYRQLEKERKKTEAELARHNLGKRISSTNNMPIPRLVQVPSRIDRLIVDFFREHARVVTLLTKMEQLREAPLPHAVHLALRELHDAIKVLQQCRINERQTILQHLRGEMIRFNENLETSTLTAALTNICRAVVRARAANWCSLMWTIGVDADSEQHIGRILSADFQIAPPEIKHRPV</sequence>
<dbReference type="GO" id="GO:0007144">
    <property type="term" value="P:female meiosis I"/>
    <property type="evidence" value="ECO:0007669"/>
    <property type="project" value="TreeGrafter"/>
</dbReference>
<proteinExistence type="predicted"/>
<evidence type="ECO:0000313" key="3">
    <source>
        <dbReference type="EMBL" id="VDN89299.1"/>
    </source>
</evidence>
<reference evidence="5" key="1">
    <citation type="submission" date="2017-02" db="UniProtKB">
        <authorList>
            <consortium name="WormBaseParasite"/>
        </authorList>
    </citation>
    <scope>IDENTIFICATION</scope>
</reference>
<keyword evidence="4" id="KW-1185">Reference proteome</keyword>
<dbReference type="GO" id="GO:0048255">
    <property type="term" value="P:mRNA stabilization"/>
    <property type="evidence" value="ECO:0007669"/>
    <property type="project" value="TreeGrafter"/>
</dbReference>
<evidence type="ECO:0000256" key="2">
    <source>
        <dbReference type="SAM" id="MobiDB-lite"/>
    </source>
</evidence>
<evidence type="ECO:0000256" key="1">
    <source>
        <dbReference type="SAM" id="Coils"/>
    </source>
</evidence>
<organism evidence="5">
    <name type="scientific">Brugia pahangi</name>
    <name type="common">Filarial nematode worm</name>
    <dbReference type="NCBI Taxonomy" id="6280"/>
    <lineage>
        <taxon>Eukaryota</taxon>
        <taxon>Metazoa</taxon>
        <taxon>Ecdysozoa</taxon>
        <taxon>Nematoda</taxon>
        <taxon>Chromadorea</taxon>
        <taxon>Rhabditida</taxon>
        <taxon>Spirurina</taxon>
        <taxon>Spiruromorpha</taxon>
        <taxon>Filarioidea</taxon>
        <taxon>Onchocercidae</taxon>
        <taxon>Brugia</taxon>
    </lineage>
</organism>
<dbReference type="InterPro" id="IPR027963">
    <property type="entry name" value="MEIOC"/>
</dbReference>
<keyword evidence="1" id="KW-0175">Coiled coil</keyword>
<dbReference type="AlphaFoldDB" id="A0A0N4TIS7"/>
<reference evidence="3 4" key="2">
    <citation type="submission" date="2018-11" db="EMBL/GenBank/DDBJ databases">
        <authorList>
            <consortium name="Pathogen Informatics"/>
        </authorList>
    </citation>
    <scope>NUCLEOTIDE SEQUENCE [LARGE SCALE GENOMIC DNA]</scope>
</reference>
<name>A0A0N4TIS7_BRUPA</name>
<feature type="compositionally biased region" description="Polar residues" evidence="2">
    <location>
        <begin position="250"/>
        <end position="268"/>
    </location>
</feature>
<dbReference type="WBParaSite" id="BPAG_0000815101-mRNA-1">
    <property type="protein sequence ID" value="BPAG_0000815101-mRNA-1"/>
    <property type="gene ID" value="BPAG_0000815101"/>
</dbReference>
<evidence type="ECO:0000313" key="4">
    <source>
        <dbReference type="Proteomes" id="UP000278627"/>
    </source>
</evidence>
<evidence type="ECO:0000313" key="5">
    <source>
        <dbReference type="WBParaSite" id="BPAG_0000815101-mRNA-1"/>
    </source>
</evidence>
<feature type="region of interest" description="Disordered" evidence="2">
    <location>
        <begin position="245"/>
        <end position="268"/>
    </location>
</feature>
<dbReference type="PANTHER" id="PTHR33861:SF5">
    <property type="entry name" value="GAMMA-TUBULIN COMPLEX COMPONENT"/>
    <property type="match status" value="1"/>
</dbReference>
<dbReference type="Proteomes" id="UP000278627">
    <property type="component" value="Unassembled WGS sequence"/>
</dbReference>
<dbReference type="GO" id="GO:0007141">
    <property type="term" value="P:male meiosis I"/>
    <property type="evidence" value="ECO:0007669"/>
    <property type="project" value="TreeGrafter"/>
</dbReference>
<feature type="coiled-coil region" evidence="1">
    <location>
        <begin position="491"/>
        <end position="525"/>
    </location>
</feature>
<dbReference type="STRING" id="6280.A0A0N4TIS7"/>
<dbReference type="GO" id="GO:0005634">
    <property type="term" value="C:nucleus"/>
    <property type="evidence" value="ECO:0007669"/>
    <property type="project" value="TreeGrafter"/>
</dbReference>
<feature type="region of interest" description="Disordered" evidence="2">
    <location>
        <begin position="201"/>
        <end position="229"/>
    </location>
</feature>
<dbReference type="Pfam" id="PF15189">
    <property type="entry name" value="MEIOC"/>
    <property type="match status" value="1"/>
</dbReference>
<dbReference type="GO" id="GO:0005737">
    <property type="term" value="C:cytoplasm"/>
    <property type="evidence" value="ECO:0007669"/>
    <property type="project" value="TreeGrafter"/>
</dbReference>
<dbReference type="EMBL" id="UZAD01013131">
    <property type="protein sequence ID" value="VDN89299.1"/>
    <property type="molecule type" value="Genomic_DNA"/>
</dbReference>
<protein>
    <submittedName>
        <fullName evidence="5">DUF4210 domain-containing protein</fullName>
    </submittedName>
</protein>